<evidence type="ECO:0008006" key="5">
    <source>
        <dbReference type="Google" id="ProtNLM"/>
    </source>
</evidence>
<keyword evidence="4" id="KW-1185">Reference proteome</keyword>
<keyword evidence="2" id="KW-0812">Transmembrane</keyword>
<dbReference type="STRING" id="159449.B4N89_01025"/>
<protein>
    <recommendedName>
        <fullName evidence="5">DUF3040 domain-containing protein</fullName>
    </recommendedName>
</protein>
<dbReference type="EMBL" id="MWQN01000001">
    <property type="protein sequence ID" value="OPC79710.1"/>
    <property type="molecule type" value="Genomic_DNA"/>
</dbReference>
<evidence type="ECO:0000313" key="4">
    <source>
        <dbReference type="Proteomes" id="UP000190037"/>
    </source>
</evidence>
<evidence type="ECO:0000256" key="2">
    <source>
        <dbReference type="SAM" id="Phobius"/>
    </source>
</evidence>
<feature type="compositionally biased region" description="Basic and acidic residues" evidence="1">
    <location>
        <begin position="10"/>
        <end position="22"/>
    </location>
</feature>
<organism evidence="3 4">
    <name type="scientific">Embleya scabrispora</name>
    <dbReference type="NCBI Taxonomy" id="159449"/>
    <lineage>
        <taxon>Bacteria</taxon>
        <taxon>Bacillati</taxon>
        <taxon>Actinomycetota</taxon>
        <taxon>Actinomycetes</taxon>
        <taxon>Kitasatosporales</taxon>
        <taxon>Streptomycetaceae</taxon>
        <taxon>Embleya</taxon>
    </lineage>
</organism>
<gene>
    <name evidence="3" type="ORF">B4N89_01025</name>
</gene>
<evidence type="ECO:0000313" key="3">
    <source>
        <dbReference type="EMBL" id="OPC79710.1"/>
    </source>
</evidence>
<name>A0A1T3NSQ0_9ACTN</name>
<comment type="caution">
    <text evidence="3">The sequence shown here is derived from an EMBL/GenBank/DDBJ whole genome shotgun (WGS) entry which is preliminary data.</text>
</comment>
<keyword evidence="2" id="KW-1133">Transmembrane helix</keyword>
<sequence>MSNSPGADGRTADSPDTEHLLREALETLAGEVRPAPDAYRAAHGDWQRRERRRRLILASLIVVVFALAVVLGLLVLNHAPTGPGPVPHQPPSP</sequence>
<dbReference type="OrthoDB" id="3481585at2"/>
<reference evidence="3 4" key="1">
    <citation type="submission" date="2017-03" db="EMBL/GenBank/DDBJ databases">
        <title>Draft genome sequence of Streptomyces scabrisporus NF3, endophyte isolated from Amphipterygium adstringens.</title>
        <authorList>
            <person name="Vazquez M."/>
            <person name="Ceapa C.D."/>
            <person name="Rodriguez Luna D."/>
            <person name="Sanchez Esquivel S."/>
        </authorList>
    </citation>
    <scope>NUCLEOTIDE SEQUENCE [LARGE SCALE GENOMIC DNA]</scope>
    <source>
        <strain evidence="3 4">NF3</strain>
    </source>
</reference>
<feature type="region of interest" description="Disordered" evidence="1">
    <location>
        <begin position="1"/>
        <end position="22"/>
    </location>
</feature>
<dbReference type="AlphaFoldDB" id="A0A1T3NSQ0"/>
<proteinExistence type="predicted"/>
<keyword evidence="2" id="KW-0472">Membrane</keyword>
<dbReference type="RefSeq" id="WP_078973975.1">
    <property type="nucleotide sequence ID" value="NZ_MWQN01000001.1"/>
</dbReference>
<feature type="transmembrane region" description="Helical" evidence="2">
    <location>
        <begin position="55"/>
        <end position="76"/>
    </location>
</feature>
<evidence type="ECO:0000256" key="1">
    <source>
        <dbReference type="SAM" id="MobiDB-lite"/>
    </source>
</evidence>
<dbReference type="Proteomes" id="UP000190037">
    <property type="component" value="Unassembled WGS sequence"/>
</dbReference>
<accession>A0A1T3NSQ0</accession>